<dbReference type="PANTHER" id="PTHR34598">
    <property type="entry name" value="BLL6449 PROTEIN"/>
    <property type="match status" value="1"/>
</dbReference>
<proteinExistence type="predicted"/>
<sequence>MALSGDRDAVLINYVARGNDRPRYYANDHSKDTVAIESHSMSARDGREQALDLDTSGFQLVKHETAVSDFTDKASAPLYAREIEALILKLTGADRVLVNGAPILRFSERSGKAGSSDNSHPARFAHVDVSDETGKGFSQQRLPEGQETFSRAAHYNVWRVVSAAPQDVPLALCDARSLSGREMILADAIFDSPAGDWSFEGYVVAHDPAHRWVWFPDMTRDEAIVFKTHDSAPGVAHCVPHVAFDDPDVGDDAPPRVSVEIRAIAYWWK</sequence>
<comment type="caution">
    <text evidence="1">The sequence shown here is derived from an EMBL/GenBank/DDBJ whole genome shotgun (WGS) entry which is preliminary data.</text>
</comment>
<evidence type="ECO:0008006" key="3">
    <source>
        <dbReference type="Google" id="ProtNLM"/>
    </source>
</evidence>
<protein>
    <recommendedName>
        <fullName evidence="3">Methyltransferase</fullName>
    </recommendedName>
</protein>
<dbReference type="EMBL" id="JAHGAW010000007">
    <property type="protein sequence ID" value="MBT2187740.1"/>
    <property type="molecule type" value="Genomic_DNA"/>
</dbReference>
<keyword evidence="2" id="KW-1185">Reference proteome</keyword>
<name>A0A9X1IS30_9SPHN</name>
<dbReference type="AlphaFoldDB" id="A0A9X1IS30"/>
<dbReference type="PANTHER" id="PTHR34598:SF3">
    <property type="entry name" value="OXIDOREDUCTASE AN1597"/>
    <property type="match status" value="1"/>
</dbReference>
<evidence type="ECO:0000313" key="2">
    <source>
        <dbReference type="Proteomes" id="UP001138757"/>
    </source>
</evidence>
<reference evidence="1" key="1">
    <citation type="submission" date="2021-05" db="EMBL/GenBank/DDBJ databases">
        <title>Genome of Sphingobium sp. strain.</title>
        <authorList>
            <person name="Fan R."/>
        </authorList>
    </citation>
    <scope>NUCLEOTIDE SEQUENCE</scope>
    <source>
        <strain evidence="1">H33</strain>
    </source>
</reference>
<accession>A0A9X1IS30</accession>
<dbReference type="Proteomes" id="UP001138757">
    <property type="component" value="Unassembled WGS sequence"/>
</dbReference>
<dbReference type="RefSeq" id="WP_214623964.1">
    <property type="nucleotide sequence ID" value="NZ_JAHGAW010000007.1"/>
</dbReference>
<dbReference type="GO" id="GO:0016491">
    <property type="term" value="F:oxidoreductase activity"/>
    <property type="evidence" value="ECO:0007669"/>
    <property type="project" value="InterPro"/>
</dbReference>
<dbReference type="InterPro" id="IPR044053">
    <property type="entry name" value="AsaB-like"/>
</dbReference>
<organism evidence="1 2">
    <name type="scientific">Sphingobium nicotianae</name>
    <dbReference type="NCBI Taxonomy" id="2782607"/>
    <lineage>
        <taxon>Bacteria</taxon>
        <taxon>Pseudomonadati</taxon>
        <taxon>Pseudomonadota</taxon>
        <taxon>Alphaproteobacteria</taxon>
        <taxon>Sphingomonadales</taxon>
        <taxon>Sphingomonadaceae</taxon>
        <taxon>Sphingobium</taxon>
    </lineage>
</organism>
<evidence type="ECO:0000313" key="1">
    <source>
        <dbReference type="EMBL" id="MBT2187740.1"/>
    </source>
</evidence>
<dbReference type="NCBIfam" id="NF041278">
    <property type="entry name" value="CmcJ_NvfI_EfuI"/>
    <property type="match status" value="1"/>
</dbReference>
<gene>
    <name evidence="1" type="ORF">KK488_12370</name>
</gene>